<feature type="region of interest" description="Disordered" evidence="1">
    <location>
        <begin position="244"/>
        <end position="296"/>
    </location>
</feature>
<organism evidence="2 3">
    <name type="scientific">Rhodanobacter terrae</name>
    <dbReference type="NCBI Taxonomy" id="418647"/>
    <lineage>
        <taxon>Bacteria</taxon>
        <taxon>Pseudomonadati</taxon>
        <taxon>Pseudomonadota</taxon>
        <taxon>Gammaproteobacteria</taxon>
        <taxon>Lysobacterales</taxon>
        <taxon>Rhodanobacteraceae</taxon>
        <taxon>Rhodanobacter</taxon>
    </lineage>
</organism>
<dbReference type="RefSeq" id="WP_377326613.1">
    <property type="nucleotide sequence ID" value="NZ_JBHSNG010000008.1"/>
</dbReference>
<dbReference type="Proteomes" id="UP001596111">
    <property type="component" value="Unassembled WGS sequence"/>
</dbReference>
<dbReference type="Pfam" id="PF07793">
    <property type="entry name" value="DUF1631"/>
    <property type="match status" value="1"/>
</dbReference>
<gene>
    <name evidence="2" type="ORF">ACFPPB_09975</name>
</gene>
<feature type="region of interest" description="Disordered" evidence="1">
    <location>
        <begin position="590"/>
        <end position="615"/>
    </location>
</feature>
<dbReference type="InterPro" id="IPR012434">
    <property type="entry name" value="DUF1631"/>
</dbReference>
<protein>
    <submittedName>
        <fullName evidence="2">DUF1631 family protein</fullName>
    </submittedName>
</protein>
<dbReference type="EMBL" id="JBHSNG010000008">
    <property type="protein sequence ID" value="MFC5581436.1"/>
    <property type="molecule type" value="Genomic_DNA"/>
</dbReference>
<accession>A0ABW0SYN8</accession>
<feature type="compositionally biased region" description="Basic and acidic residues" evidence="1">
    <location>
        <begin position="244"/>
        <end position="253"/>
    </location>
</feature>
<name>A0ABW0SYN8_9GAMM</name>
<evidence type="ECO:0000313" key="3">
    <source>
        <dbReference type="Proteomes" id="UP001596111"/>
    </source>
</evidence>
<proteinExistence type="predicted"/>
<comment type="caution">
    <text evidence="2">The sequence shown here is derived from an EMBL/GenBank/DDBJ whole genome shotgun (WGS) entry which is preliminary data.</text>
</comment>
<evidence type="ECO:0000256" key="1">
    <source>
        <dbReference type="SAM" id="MobiDB-lite"/>
    </source>
</evidence>
<sequence length="732" mass="81656">MNDEQTDSQELNSAHSVGYSEARWPARTQHLLDELRGLCANWLHEPLRRCLDHFDMRLHRQGEQSRSHLDQQRYVTTRQHLFIERKTFDERFIASIDDAFDRLGMPVAKPTGGAIPQALTPTLSLLDPSEHELTAALDQLVSRSEARGGPQLLELGYRLAVLIGSSPLESDALPIGPQAMAAAFREASRTLGLPSEHELLLLQSLESSLIEGLTRLYELVNAHLLANGILPRLRPFALPRAAARRERAKEEKPTPFSAPAAADTRTPSAKTDRRPETSAQPPAHRDENPSAPGAPVTGEELQVALAALQEHLFQVDERTRFDLNRPDRLRLELLIQLNVGRPAQAARVSLSAAQDNTVELIVRLFGQIAQQLPQSGDVQSLLCNLQLPMLRVALMDHGFFEQHEHPARKVLGKVAEIARDWLDDASGVIDRGLRLELSRLIERAGREPPSAALYLSLQHDLERHLAELEHRTQLAERRQVDAMQGLERLEQARHRSAELLTQRFAGSSQHRLLARLDHAWSDVLALTLLRHGEQSQVFGTRLAIADQLLGRLPIGNRSKLLDEVEAGLRQIGMQDDEVAQAARRMIDANRTEDAGTPANPGNAGMHSRRQEKPVREDAQIPRAVASAAGVAPNAEILRIHRHLRTLAMGTWFEFVDASSGAHSRRRLVWYSALTGHSLFVTRNGQRAEELGELQLAHEIAGGRAREMAPDHEDVLDHAWRAVTREIPLSRIS</sequence>
<evidence type="ECO:0000313" key="2">
    <source>
        <dbReference type="EMBL" id="MFC5581436.1"/>
    </source>
</evidence>
<reference evidence="3" key="1">
    <citation type="journal article" date="2019" name="Int. J. Syst. Evol. Microbiol.">
        <title>The Global Catalogue of Microorganisms (GCM) 10K type strain sequencing project: providing services to taxonomists for standard genome sequencing and annotation.</title>
        <authorList>
            <consortium name="The Broad Institute Genomics Platform"/>
            <consortium name="The Broad Institute Genome Sequencing Center for Infectious Disease"/>
            <person name="Wu L."/>
            <person name="Ma J."/>
        </authorList>
    </citation>
    <scope>NUCLEOTIDE SEQUENCE [LARGE SCALE GENOMIC DNA]</scope>
    <source>
        <strain evidence="3">CGMCC 1.13587</strain>
    </source>
</reference>
<keyword evidence="3" id="KW-1185">Reference proteome</keyword>